<dbReference type="EMBL" id="WHWB01034750">
    <property type="protein sequence ID" value="KAJ7404801.1"/>
    <property type="molecule type" value="Genomic_DNA"/>
</dbReference>
<dbReference type="Proteomes" id="UP001145742">
    <property type="component" value="Unassembled WGS sequence"/>
</dbReference>
<name>A0ABQ9CLE6_9PASS</name>
<accession>A0ABQ9CLE6</accession>
<gene>
    <name evidence="1" type="ORF">WISP_143576</name>
</gene>
<proteinExistence type="predicted"/>
<protein>
    <submittedName>
        <fullName evidence="1">Uncharacterized protein</fullName>
    </submittedName>
</protein>
<comment type="caution">
    <text evidence="1">The sequence shown here is derived from an EMBL/GenBank/DDBJ whole genome shotgun (WGS) entry which is preliminary data.</text>
</comment>
<reference evidence="1" key="1">
    <citation type="submission" date="2019-10" db="EMBL/GenBank/DDBJ databases">
        <authorList>
            <person name="Soares A.E.R."/>
            <person name="Aleixo A."/>
            <person name="Schneider P."/>
            <person name="Miyaki C.Y."/>
            <person name="Schneider M.P."/>
            <person name="Mello C."/>
            <person name="Vasconcelos A.T.R."/>
        </authorList>
    </citation>
    <scope>NUCLEOTIDE SEQUENCE</scope>
    <source>
        <tissue evidence="1">Muscle</tissue>
    </source>
</reference>
<evidence type="ECO:0000313" key="2">
    <source>
        <dbReference type="Proteomes" id="UP001145742"/>
    </source>
</evidence>
<evidence type="ECO:0000313" key="1">
    <source>
        <dbReference type="EMBL" id="KAJ7404801.1"/>
    </source>
</evidence>
<keyword evidence="2" id="KW-1185">Reference proteome</keyword>
<organism evidence="1 2">
    <name type="scientific">Willisornis vidua</name>
    <name type="common">Xingu scale-backed antbird</name>
    <dbReference type="NCBI Taxonomy" id="1566151"/>
    <lineage>
        <taxon>Eukaryota</taxon>
        <taxon>Metazoa</taxon>
        <taxon>Chordata</taxon>
        <taxon>Craniata</taxon>
        <taxon>Vertebrata</taxon>
        <taxon>Euteleostomi</taxon>
        <taxon>Archelosauria</taxon>
        <taxon>Archosauria</taxon>
        <taxon>Dinosauria</taxon>
        <taxon>Saurischia</taxon>
        <taxon>Theropoda</taxon>
        <taxon>Coelurosauria</taxon>
        <taxon>Aves</taxon>
        <taxon>Neognathae</taxon>
        <taxon>Neoaves</taxon>
        <taxon>Telluraves</taxon>
        <taxon>Australaves</taxon>
        <taxon>Passeriformes</taxon>
        <taxon>Thamnophilidae</taxon>
        <taxon>Willisornis</taxon>
    </lineage>
</organism>
<sequence>MDVLEQVQMRASRMKNTSYEERLRELVLFNLEKRKHQGDFLGNFQYVKVAYKKAGEGLFREACSDRRRGNGSKLKGDTFRLDIRKTFFTMMVETHWNMLPREAVDAPSLEVFKARFDVALSNLI</sequence>